<name>A0A8H4JHK2_9HYPO</name>
<keyword evidence="5" id="KW-1185">Reference proteome</keyword>
<evidence type="ECO:0000313" key="4">
    <source>
        <dbReference type="EMBL" id="KAF4420152.1"/>
    </source>
</evidence>
<dbReference type="EMBL" id="JAADJG010001243">
    <property type="protein sequence ID" value="KAF4420152.1"/>
    <property type="molecule type" value="Genomic_DNA"/>
</dbReference>
<dbReference type="InterPro" id="IPR051609">
    <property type="entry name" value="NmrA/Isoflavone_reductase-like"/>
</dbReference>
<dbReference type="InterPro" id="IPR008030">
    <property type="entry name" value="NmrA-like"/>
</dbReference>
<dbReference type="Proteomes" id="UP000605986">
    <property type="component" value="Unassembled WGS sequence"/>
</dbReference>
<organism evidence="4 5">
    <name type="scientific">Fusarium austroafricanum</name>
    <dbReference type="NCBI Taxonomy" id="2364996"/>
    <lineage>
        <taxon>Eukaryota</taxon>
        <taxon>Fungi</taxon>
        <taxon>Dikarya</taxon>
        <taxon>Ascomycota</taxon>
        <taxon>Pezizomycotina</taxon>
        <taxon>Sordariomycetes</taxon>
        <taxon>Hypocreomycetidae</taxon>
        <taxon>Hypocreales</taxon>
        <taxon>Nectriaceae</taxon>
        <taxon>Fusarium</taxon>
        <taxon>Fusarium concolor species complex</taxon>
    </lineage>
</organism>
<proteinExistence type="predicted"/>
<dbReference type="PANTHER" id="PTHR47706:SF9">
    <property type="entry name" value="NMRA-LIKE DOMAIN-CONTAINING PROTEIN-RELATED"/>
    <property type="match status" value="1"/>
</dbReference>
<evidence type="ECO:0000256" key="2">
    <source>
        <dbReference type="ARBA" id="ARBA00023002"/>
    </source>
</evidence>
<reference evidence="4" key="1">
    <citation type="submission" date="2020-01" db="EMBL/GenBank/DDBJ databases">
        <title>Identification and distribution of gene clusters putatively required for synthesis of sphingolipid metabolism inhibitors in phylogenetically diverse species of the filamentous fungus Fusarium.</title>
        <authorList>
            <person name="Kim H.-S."/>
            <person name="Busman M."/>
            <person name="Brown D.W."/>
            <person name="Divon H."/>
            <person name="Uhlig S."/>
            <person name="Proctor R.H."/>
        </authorList>
    </citation>
    <scope>NUCLEOTIDE SEQUENCE</scope>
    <source>
        <strain evidence="4">NRRL 53441</strain>
    </source>
</reference>
<keyword evidence="2" id="KW-0560">Oxidoreductase</keyword>
<dbReference type="PANTHER" id="PTHR47706">
    <property type="entry name" value="NMRA-LIKE FAMILY PROTEIN"/>
    <property type="match status" value="1"/>
</dbReference>
<accession>A0A8H4JHK2</accession>
<dbReference type="GO" id="GO:0016491">
    <property type="term" value="F:oxidoreductase activity"/>
    <property type="evidence" value="ECO:0007669"/>
    <property type="project" value="UniProtKB-KW"/>
</dbReference>
<dbReference type="SUPFAM" id="SSF51735">
    <property type="entry name" value="NAD(P)-binding Rossmann-fold domains"/>
    <property type="match status" value="1"/>
</dbReference>
<dbReference type="Pfam" id="PF05368">
    <property type="entry name" value="NmrA"/>
    <property type="match status" value="1"/>
</dbReference>
<dbReference type="InterPro" id="IPR036291">
    <property type="entry name" value="NAD(P)-bd_dom_sf"/>
</dbReference>
<dbReference type="OrthoDB" id="419598at2759"/>
<gene>
    <name evidence="4" type="ORF">F53441_14397</name>
</gene>
<keyword evidence="1" id="KW-0521">NADP</keyword>
<evidence type="ECO:0000313" key="5">
    <source>
        <dbReference type="Proteomes" id="UP000605986"/>
    </source>
</evidence>
<evidence type="ECO:0000259" key="3">
    <source>
        <dbReference type="Pfam" id="PF05368"/>
    </source>
</evidence>
<dbReference type="AlphaFoldDB" id="A0A8H4JHK2"/>
<sequence length="311" mass="34580">MKVAIVGATGVTGGSIVDGLFASDTQFDITALVRPSSVEKPAAIKLKERGIKIIPIELQDNHEKLVAALNGIDVVISAIHYQSIGDEIPLSNAAKEAGVKRYVPCFFATIAPRGVMLHHDRKEEILDHIQRIYLPYTVIAVGWWYQISLPRIPSSKLDEGLTFANNNIIAGGNQPSALTDVRDIGKYVATIISDPRTINKKVFAFSESKTQNEIHELVEKVTGEKPQRVDMSKEQIEEQISPFKKAGESNDMRSVMEYWMSWGVRGDNTAENAVYLGYVLAKDLYPELQGRSLEEFIQDVLDGKVKKFYGQ</sequence>
<evidence type="ECO:0000256" key="1">
    <source>
        <dbReference type="ARBA" id="ARBA00022857"/>
    </source>
</evidence>
<feature type="domain" description="NmrA-like" evidence="3">
    <location>
        <begin position="2"/>
        <end position="257"/>
    </location>
</feature>
<comment type="caution">
    <text evidence="4">The sequence shown here is derived from an EMBL/GenBank/DDBJ whole genome shotgun (WGS) entry which is preliminary data.</text>
</comment>
<dbReference type="Gene3D" id="3.40.50.720">
    <property type="entry name" value="NAD(P)-binding Rossmann-like Domain"/>
    <property type="match status" value="1"/>
</dbReference>
<protein>
    <recommendedName>
        <fullName evidence="3">NmrA-like domain-containing protein</fullName>
    </recommendedName>
</protein>
<dbReference type="Gene3D" id="3.90.25.10">
    <property type="entry name" value="UDP-galactose 4-epimerase, domain 1"/>
    <property type="match status" value="1"/>
</dbReference>